<dbReference type="InterPro" id="IPR013094">
    <property type="entry name" value="AB_hydrolase_3"/>
</dbReference>
<dbReference type="Pfam" id="PF07859">
    <property type="entry name" value="Abhydrolase_3"/>
    <property type="match status" value="1"/>
</dbReference>
<dbReference type="AlphaFoldDB" id="A0AAE0U3Y7"/>
<organism evidence="2 3">
    <name type="scientific">Podospora didyma</name>
    <dbReference type="NCBI Taxonomy" id="330526"/>
    <lineage>
        <taxon>Eukaryota</taxon>
        <taxon>Fungi</taxon>
        <taxon>Dikarya</taxon>
        <taxon>Ascomycota</taxon>
        <taxon>Pezizomycotina</taxon>
        <taxon>Sordariomycetes</taxon>
        <taxon>Sordariomycetidae</taxon>
        <taxon>Sordariales</taxon>
        <taxon>Podosporaceae</taxon>
        <taxon>Podospora</taxon>
    </lineage>
</organism>
<keyword evidence="2" id="KW-0378">Hydrolase</keyword>
<name>A0AAE0U3Y7_9PEZI</name>
<dbReference type="InterPro" id="IPR050466">
    <property type="entry name" value="Carboxylest/Gibb_receptor"/>
</dbReference>
<feature type="domain" description="Alpha/beta hydrolase fold-3" evidence="1">
    <location>
        <begin position="104"/>
        <end position="306"/>
    </location>
</feature>
<reference evidence="2" key="1">
    <citation type="journal article" date="2023" name="Mol. Phylogenet. Evol.">
        <title>Genome-scale phylogeny and comparative genomics of the fungal order Sordariales.</title>
        <authorList>
            <person name="Hensen N."/>
            <person name="Bonometti L."/>
            <person name="Westerberg I."/>
            <person name="Brannstrom I.O."/>
            <person name="Guillou S."/>
            <person name="Cros-Aarteil S."/>
            <person name="Calhoun S."/>
            <person name="Haridas S."/>
            <person name="Kuo A."/>
            <person name="Mondo S."/>
            <person name="Pangilinan J."/>
            <person name="Riley R."/>
            <person name="LaButti K."/>
            <person name="Andreopoulos B."/>
            <person name="Lipzen A."/>
            <person name="Chen C."/>
            <person name="Yan M."/>
            <person name="Daum C."/>
            <person name="Ng V."/>
            <person name="Clum A."/>
            <person name="Steindorff A."/>
            <person name="Ohm R.A."/>
            <person name="Martin F."/>
            <person name="Silar P."/>
            <person name="Natvig D.O."/>
            <person name="Lalanne C."/>
            <person name="Gautier V."/>
            <person name="Ament-Velasquez S.L."/>
            <person name="Kruys A."/>
            <person name="Hutchinson M.I."/>
            <person name="Powell A.J."/>
            <person name="Barry K."/>
            <person name="Miller A.N."/>
            <person name="Grigoriev I.V."/>
            <person name="Debuchy R."/>
            <person name="Gladieux P."/>
            <person name="Hiltunen Thoren M."/>
            <person name="Johannesson H."/>
        </authorList>
    </citation>
    <scope>NUCLEOTIDE SEQUENCE</scope>
    <source>
        <strain evidence="2">CBS 232.78</strain>
    </source>
</reference>
<dbReference type="SUPFAM" id="SSF53474">
    <property type="entry name" value="alpha/beta-Hydrolases"/>
    <property type="match status" value="1"/>
</dbReference>
<dbReference type="Proteomes" id="UP001285441">
    <property type="component" value="Unassembled WGS sequence"/>
</dbReference>
<dbReference type="EMBL" id="JAULSW010000002">
    <property type="protein sequence ID" value="KAK3390006.1"/>
    <property type="molecule type" value="Genomic_DNA"/>
</dbReference>
<dbReference type="GO" id="GO:0016787">
    <property type="term" value="F:hydrolase activity"/>
    <property type="evidence" value="ECO:0007669"/>
    <property type="project" value="UniProtKB-KW"/>
</dbReference>
<sequence length="396" mass="43876">MPGSVQYVAAAALQRNDEYDISRTVQAVPFWQRLKFATIAFLIRIVMPPLMFLKTTSTALFNPKLAASNRPFIIKSYPTKKSLPIRIFLPRSYDVNSGIKLPVLLTIHGGGFLLGSPVDDDPWNAAFASRHNFLVVALNYSKGPVSRFPCAVYDIEALVGCVLSDPSLLPFMDISRVGMAGWSAGGGLCLSAAQLDSVRARVHALVPIYPVADWVSSNELKARTRRYKPELGGHRAGPRDYLMGMVPLFSWAYVTAGQRLDDPLLSPYFVPRERLPGNVFIVGCEMDMLAGEAWRMACKLADRPVPEVTEAVGCQEVVAGKGELILEGDERFSFEDRVDSGRYRWLLVPDTVHGFDHEIDVMVKDPECMADARIKADKLISIVGEWLSEVLNKISK</sequence>
<dbReference type="PANTHER" id="PTHR23024:SF648">
    <property type="entry name" value="ALPHA_BETA HYDROLASE FOLD PROTEIN"/>
    <property type="match status" value="1"/>
</dbReference>
<comment type="caution">
    <text evidence="2">The sequence shown here is derived from an EMBL/GenBank/DDBJ whole genome shotgun (WGS) entry which is preliminary data.</text>
</comment>
<evidence type="ECO:0000259" key="1">
    <source>
        <dbReference type="Pfam" id="PF07859"/>
    </source>
</evidence>
<keyword evidence="3" id="KW-1185">Reference proteome</keyword>
<gene>
    <name evidence="2" type="ORF">B0H63DRAFT_106362</name>
</gene>
<accession>A0AAE0U3Y7</accession>
<protein>
    <submittedName>
        <fullName evidence="2">Alpha/Beta hydrolase protein</fullName>
    </submittedName>
</protein>
<proteinExistence type="predicted"/>
<dbReference type="Gene3D" id="3.40.50.1820">
    <property type="entry name" value="alpha/beta hydrolase"/>
    <property type="match status" value="1"/>
</dbReference>
<reference evidence="2" key="2">
    <citation type="submission" date="2023-06" db="EMBL/GenBank/DDBJ databases">
        <authorList>
            <consortium name="Lawrence Berkeley National Laboratory"/>
            <person name="Haridas S."/>
            <person name="Hensen N."/>
            <person name="Bonometti L."/>
            <person name="Westerberg I."/>
            <person name="Brannstrom I.O."/>
            <person name="Guillou S."/>
            <person name="Cros-Aarteil S."/>
            <person name="Calhoun S."/>
            <person name="Kuo A."/>
            <person name="Mondo S."/>
            <person name="Pangilinan J."/>
            <person name="Riley R."/>
            <person name="LaButti K."/>
            <person name="Andreopoulos B."/>
            <person name="Lipzen A."/>
            <person name="Chen C."/>
            <person name="Yanf M."/>
            <person name="Daum C."/>
            <person name="Ng V."/>
            <person name="Clum A."/>
            <person name="Steindorff A."/>
            <person name="Ohm R."/>
            <person name="Martin F."/>
            <person name="Silar P."/>
            <person name="Natvig D."/>
            <person name="Lalanne C."/>
            <person name="Gautier V."/>
            <person name="Ament-velasquez S.L."/>
            <person name="Kruys A."/>
            <person name="Hutchinson M.I."/>
            <person name="Powell A.J."/>
            <person name="Barry K."/>
            <person name="Miller A.N."/>
            <person name="Grigoriev I.V."/>
            <person name="Debuchy R."/>
            <person name="Gladieux P."/>
            <person name="Thoren M.H."/>
            <person name="Johannesson H."/>
        </authorList>
    </citation>
    <scope>NUCLEOTIDE SEQUENCE</scope>
    <source>
        <strain evidence="2">CBS 232.78</strain>
    </source>
</reference>
<dbReference type="PANTHER" id="PTHR23024">
    <property type="entry name" value="ARYLACETAMIDE DEACETYLASE"/>
    <property type="match status" value="1"/>
</dbReference>
<evidence type="ECO:0000313" key="2">
    <source>
        <dbReference type="EMBL" id="KAK3390006.1"/>
    </source>
</evidence>
<dbReference type="InterPro" id="IPR029058">
    <property type="entry name" value="AB_hydrolase_fold"/>
</dbReference>
<evidence type="ECO:0000313" key="3">
    <source>
        <dbReference type="Proteomes" id="UP001285441"/>
    </source>
</evidence>